<feature type="compositionally biased region" description="Polar residues" evidence="2">
    <location>
        <begin position="891"/>
        <end position="907"/>
    </location>
</feature>
<dbReference type="InterPro" id="IPR022188">
    <property type="entry name" value="TASOR_DUF3715"/>
</dbReference>
<feature type="compositionally biased region" description="Low complexity" evidence="2">
    <location>
        <begin position="2520"/>
        <end position="2530"/>
    </location>
</feature>
<feature type="compositionally biased region" description="Polar residues" evidence="2">
    <location>
        <begin position="1262"/>
        <end position="1278"/>
    </location>
</feature>
<evidence type="ECO:0000313" key="6">
    <source>
        <dbReference type="Proteomes" id="UP001652741"/>
    </source>
</evidence>
<feature type="region of interest" description="Disordered" evidence="2">
    <location>
        <begin position="743"/>
        <end position="780"/>
    </location>
</feature>
<feature type="domain" description="TASOR alpha/beta" evidence="4">
    <location>
        <begin position="3106"/>
        <end position="3201"/>
    </location>
</feature>
<feature type="domain" description="TASOR PIN" evidence="5">
    <location>
        <begin position="3205"/>
        <end position="3339"/>
    </location>
</feature>
<name>A0A1S3KRQ5_SALSA</name>
<protein>
    <submittedName>
        <fullName evidence="7">Uncharacterized protein isoform X1</fullName>
    </submittedName>
</protein>
<feature type="compositionally biased region" description="Basic and acidic residues" evidence="2">
    <location>
        <begin position="657"/>
        <end position="666"/>
    </location>
</feature>
<reference evidence="7" key="1">
    <citation type="submission" date="2025-08" db="UniProtKB">
        <authorList>
            <consortium name="RefSeq"/>
        </authorList>
    </citation>
    <scope>IDENTIFICATION</scope>
</reference>
<feature type="compositionally biased region" description="Basic and acidic residues" evidence="2">
    <location>
        <begin position="2233"/>
        <end position="2243"/>
    </location>
</feature>
<dbReference type="GO" id="GO:0045814">
    <property type="term" value="P:negative regulation of gene expression, epigenetic"/>
    <property type="evidence" value="ECO:0007669"/>
    <property type="project" value="InterPro"/>
</dbReference>
<feature type="region of interest" description="Disordered" evidence="2">
    <location>
        <begin position="1222"/>
        <end position="1243"/>
    </location>
</feature>
<gene>
    <name evidence="7" type="primary">LOC106561663</name>
</gene>
<dbReference type="Pfam" id="PF23314">
    <property type="entry name" value="TASOR_alpha-beta"/>
    <property type="match status" value="1"/>
</dbReference>
<dbReference type="PANTHER" id="PTHR16207">
    <property type="entry name" value="SET DOMAIN-CONTAINING PROTEIN"/>
    <property type="match status" value="1"/>
</dbReference>
<dbReference type="InterPro" id="IPR056242">
    <property type="entry name" value="PIN_TASOR"/>
</dbReference>
<feature type="region of interest" description="Disordered" evidence="2">
    <location>
        <begin position="2112"/>
        <end position="2133"/>
    </location>
</feature>
<dbReference type="Proteomes" id="UP001652741">
    <property type="component" value="Chromosome ssa10"/>
</dbReference>
<dbReference type="InterPro" id="IPR046432">
    <property type="entry name" value="TASOR"/>
</dbReference>
<dbReference type="Pfam" id="PF12509">
    <property type="entry name" value="DUF3715"/>
    <property type="match status" value="1"/>
</dbReference>
<feature type="compositionally biased region" description="Polar residues" evidence="2">
    <location>
        <begin position="2694"/>
        <end position="2706"/>
    </location>
</feature>
<evidence type="ECO:0000259" key="3">
    <source>
        <dbReference type="Pfam" id="PF12509"/>
    </source>
</evidence>
<accession>A0A1S3KRQ5</accession>
<feature type="region of interest" description="Disordered" evidence="2">
    <location>
        <begin position="2933"/>
        <end position="2991"/>
    </location>
</feature>
<dbReference type="STRING" id="8030.ENSSSAP00000114979"/>
<evidence type="ECO:0000256" key="2">
    <source>
        <dbReference type="SAM" id="MobiDB-lite"/>
    </source>
</evidence>
<sequence length="3348" mass="372345">MEIDNGAVREGVLVPVLPGSKNFDNSIRPPLQNSYMYKESKQSFRYNSAFLINNATLQERYEAFRTKRRDMGYSEEEMEESYGFLLFDDENKANKVGETGVVPGHSTCTTLGDPSKGVYVSKYSDCLDLNRWYHGKSGYIAIIRLTKGRVREVTENYTVNYTSPSNGFDCHVSEQLSSVSANTSSFLAFERTQYYMYELPVGGPVQPPSHVCPFAIVAFSYWDTKTPASEEEEKSAEEKTVFHYYPWRGQLQISSQIYHVALKSSTGPLIPAKLPTMMSVDGAIQMSDLRQKLPKAIFETCFSGEVSLEGMGCSLYELAPSEAEDISLAQLTQDLKEKDLALTIQLNDNGFLILLHSSHFLTYEDTGSSKPEVLQGMFVFPDCRAIHRDTKICWKKPFLSPECLQVVPALNYAEAEVEKCLPSPSGELRGLLEQHIQSYASLIHPGLTISPSREASIFPDQFDVPDALKYLYSAPKWTEMGWKRLKSYFHQPGSFELSVSRATELLVAGREERGDEPDDDVYYCLSSPEGSPMSPASLGGPEEQQSGGQSPGDTADTAADFSKALAVSMEDFEKPGKTMEDSNAPDKAVKEGNNLLSKEVQERLPSDLSKPLIPAEDFGKPGLNKAHSNAPGTNLPRKEEQEELPSDLSQPAVSADDSEKPGKTKADCNAQGVRIEDEGTSLNPEEVEVDAQEKVHSDLLQPAVSAEDLRKADLATLGKADCNAPEVGVANKETNLYLKEVQKDMPSRVSQPPVSAEVLRKPSPALATKPNSKAPEAGVEDKVRTLPQKEVQEEVPSDLSQLAVSPKAFGIASMRVMKKATEVTEVSTSPASGNLPTVLVITATERTATVLPHNENLDLINTESTTNNSSSLPCAKVQDKDGSALNGQCGKANQPSKPTEVSHSSISDWRKRPRKRHRFSGLGKRILRSTVADFEEKEKEDMESMDSSEVYLLKKRKERMDIIQVNPLQKEERMDVTQVHPLKMPRELMNLIQDPPLKKKEKMDVTQVHQLKMPRELMNLIQDPPLKKKEKMDVTQVHQLKMPRELINLIQDPPLKKKEKIDVTQVHPLKMPRELRNLIQDPPLKMKKKDLIHYHPLRNKESMDLIHDDHPLKKKTERWDLKAIISECGRIFVPHGSEVIAKDIESLKIKGKVLDHKQCADEMMVEACIKVPQPIETGDGPNLELNKSDENKELPIGMLDSKDSLHEVKMADVGKMASLNPSELVLNKDTDSPSSGKHKKKRQYVAISLSQLKTVLSRGGKRSSSINPAPEDQTSPLNKKSKADTPGMDEMENVNINKANPDRTTGAVEVAKEQTFGLDPKFALALGLTPTELHNDAHKSPEKSDIPLKKDIQSRLDLVPPQATSDQTSEALPSSPSTTVILASQRRPFKKKHEHADSIRKKWWLHYRSPASLESEKVAISSQLVTLDPDVSRVVSRGRPCEGASAVSCPPADSLTLLADMARSTSNDKVLEQQSDPKALEKQDDHPSLVISDNSVKDGVSPHDPDGEPEFVLPALLKHPSAARLKLPPQSPSPKGLVVGSGERVVLVSQEHSYSLPPSSLLLGLSGSILQVSISEGLQQHRKDIFADGTQTLRAFLCQQKDQNRKEPGLAPESLSKGIGCRQKFHRFRQFIEKDGSVQVTRLWKENYNFNSDSKFTNDPKDKTVIRALHGPWDFDIKDTKEQVQLIIHMWIGLFYSRSTARFCQADSSLTCLGKKDSTEVAHGMVPAHVQPETKTSSPAYIALSRIPEPEVLDLSNMGKKEAQPLSLEAEVLDLSMKTTSTVLDSLDTESKQRIDLKNHPVYLPATGLHKETISCPKRSTGVELKVYRDRVDSVMSEQSSDLGDDEDYETNNHENDSKGTLQNGVSPYERTLESDRSYILLCEQAASVYIHQEKLLETQTAQVLEGNNKKLLQKEEMTGDGEPNAARLKTMGYKDVNKEQQLKDNDSVKTIPYTEVQMDGDAANMADTVERNANEARDGAHVAISDGSESKEEMHKVDHNVKDSVEAAKPEAVHAGKDTTNKEITKTQTAVHVGKDLIDNDKALKAVHSENVPRDYENTKDQVQTAMQDGNDTKDETLAAMICGEDSGDKAPPVVCDGNTSVAEALPEISHTENDSQKATQSVVHGGNDPRGTTLPVKCNGKLYIDVEPTVVHDINGSTDEELPMGQGRDVSAGTSRVLPEMHGEIKCKGDVLPTQVFPLCDGNMPFVGEFDTLIQPNNVLGVARHEIDEADVETKEQEKELMQGQSKSDDVTTQSSTTFPPGSQHSQDETLEILTGQVEIPPIPSEDIAHTDVLHSIGEASEMAQSQVEIPFFGEEIPFIGVEKDSQDINHTEVHDTHPSQKETRITVCDSANVLSGEMLAKIVSKGTESVSRCPTVDEVLYGYIPIPDICSASLAICDADGVSKPLSTGQGYSRCPTPTEDELPFVPGFSYDHHSPNTVLLPNAKDTNSPNLDSSLALIENEKDHHEPSLSLYKARAATGLHKLHKSSNNNKPNNLEAIDNQFSQVLADPRKNPIATSTPLNTPSSSLKERSDYDPYSNMRLAAVEPDLHAHSSRHSLHSFSYSFPNTHCSVTEKAAFSVPSIHPEVLSNETTLIGNFSEIALERETFLRPALSELILQSTRLSIPSGSGPKAASQNFSVHSFTQPQPNSQQPAMIVNLSKSEDSRGQYNWEEGQTDIDPMSSDDLKSKQTDTPVRSNTNAQPYNTQYATEMRQIAVLQDYEDVMADEDVMAENEAPSVDKDNIESSLKTNWISDDKHLRSKFRLNKTRLDFINSLRQSQEWEQREFYGVLDFSKQGTSSSVTFQSEVSDKILSHMEENQHEWLKYCRAKRSGSQMDMTKEEDSSVAKPRLVTVFDRKGNRITYENYPVLKPTASMHTRTVPDSNRQGLSSFLEFSKRWDDAHNADESDLTQSSMDLETLIFSERMNQMLKRKSSSSSRYNRSRHRRSNVEERASTSSPAVTVHFSSLQEDQESSEEHWEAIPSLAGQKIRVEMPERMAMPEETDGEPQHLKKLSCTKGSEMTHVKVSDLVVDSFKAYHAMMTEVCAGKKYPSRTERLKREEAKRNSSPKSRAPSKDFCGQMKEDMYDSLHDNLNSVVRQSCKNKFRFYILVTSSDPFFRETKELLEAEGHIAVEQSQFCLGKDSPSCPLHIILRNEDIAEHICEVPHLLELKKAQNVLFAGIDRPDDIVNLTHQELFGKGGFVVFEGAALHTLSLSNMKKMSGFLEGLSKKGKWKWLLHYRDSRKLKENARSSAEAQGKKIFMDVCQEAGMVEVLPYHECDVISRERPNYLHCLVRLQVQNVSARLPVFITDTTADKAFAKHGIFTMNINSFLLISESDTCTIS</sequence>
<evidence type="ECO:0000259" key="4">
    <source>
        <dbReference type="Pfam" id="PF23314"/>
    </source>
</evidence>
<feature type="compositionally biased region" description="Basic and acidic residues" evidence="2">
    <location>
        <begin position="1478"/>
        <end position="1487"/>
    </location>
</feature>
<feature type="compositionally biased region" description="Polar residues" evidence="2">
    <location>
        <begin position="2245"/>
        <end position="2267"/>
    </location>
</feature>
<comment type="similarity">
    <text evidence="1">Belongs to the TASOR family.</text>
</comment>
<feature type="region of interest" description="Disordered" evidence="2">
    <location>
        <begin position="1256"/>
        <end position="1303"/>
    </location>
</feature>
<feature type="region of interest" description="Disordered" evidence="2">
    <location>
        <begin position="602"/>
        <end position="692"/>
    </location>
</feature>
<feature type="compositionally biased region" description="Basic and acidic residues" evidence="2">
    <location>
        <begin position="3059"/>
        <end position="3068"/>
    </location>
</feature>
<dbReference type="Pfam" id="PF24630">
    <property type="entry name" value="PIN_TASOR"/>
    <property type="match status" value="1"/>
</dbReference>
<feature type="region of interest" description="Disordered" evidence="2">
    <location>
        <begin position="3059"/>
        <end position="3080"/>
    </location>
</feature>
<dbReference type="GeneID" id="106561663"/>
<dbReference type="InterPro" id="IPR056243">
    <property type="entry name" value="TASOR_ab_dom"/>
</dbReference>
<dbReference type="PANTHER" id="PTHR16207:SF10">
    <property type="entry name" value="PROTEIN TASOR 2"/>
    <property type="match status" value="1"/>
</dbReference>
<feature type="region of interest" description="Disordered" evidence="2">
    <location>
        <begin position="1836"/>
        <end position="1867"/>
    </location>
</feature>
<proteinExistence type="inferred from homology"/>
<feature type="region of interest" description="Disordered" evidence="2">
    <location>
        <begin position="1466"/>
        <end position="1509"/>
    </location>
</feature>
<feature type="compositionally biased region" description="Polar residues" evidence="2">
    <location>
        <begin position="1466"/>
        <end position="1476"/>
    </location>
</feature>
<dbReference type="RefSeq" id="XP_013981302.2">
    <property type="nucleotide sequence ID" value="XM_014125827.2"/>
</dbReference>
<evidence type="ECO:0000256" key="1">
    <source>
        <dbReference type="ARBA" id="ARBA00008058"/>
    </source>
</evidence>
<evidence type="ECO:0000313" key="7">
    <source>
        <dbReference type="RefSeq" id="XP_013981302.2"/>
    </source>
</evidence>
<feature type="domain" description="TASOR pseudo-PARP" evidence="3">
    <location>
        <begin position="71"/>
        <end position="213"/>
    </location>
</feature>
<dbReference type="GO" id="GO:0005654">
    <property type="term" value="C:nucleoplasm"/>
    <property type="evidence" value="ECO:0007669"/>
    <property type="project" value="TreeGrafter"/>
</dbReference>
<organism evidence="6 7">
    <name type="scientific">Salmo salar</name>
    <name type="common">Atlantic salmon</name>
    <dbReference type="NCBI Taxonomy" id="8030"/>
    <lineage>
        <taxon>Eukaryota</taxon>
        <taxon>Metazoa</taxon>
        <taxon>Chordata</taxon>
        <taxon>Craniata</taxon>
        <taxon>Vertebrata</taxon>
        <taxon>Euteleostomi</taxon>
        <taxon>Actinopterygii</taxon>
        <taxon>Neopterygii</taxon>
        <taxon>Teleostei</taxon>
        <taxon>Protacanthopterygii</taxon>
        <taxon>Salmoniformes</taxon>
        <taxon>Salmonidae</taxon>
        <taxon>Salmoninae</taxon>
        <taxon>Salmo</taxon>
    </lineage>
</organism>
<feature type="region of interest" description="Disordered" evidence="2">
    <location>
        <begin position="2674"/>
        <end position="2706"/>
    </location>
</feature>
<evidence type="ECO:0000259" key="5">
    <source>
        <dbReference type="Pfam" id="PF24630"/>
    </source>
</evidence>
<keyword evidence="6" id="KW-1185">Reference proteome</keyword>
<dbReference type="KEGG" id="sasa:106561663"/>
<feature type="region of interest" description="Disordered" evidence="2">
    <location>
        <begin position="2233"/>
        <end position="2270"/>
    </location>
</feature>
<feature type="region of interest" description="Disordered" evidence="2">
    <location>
        <begin position="878"/>
        <end position="915"/>
    </location>
</feature>
<feature type="compositionally biased region" description="Low complexity" evidence="2">
    <location>
        <begin position="539"/>
        <end position="552"/>
    </location>
</feature>
<feature type="region of interest" description="Disordered" evidence="2">
    <location>
        <begin position="509"/>
        <end position="556"/>
    </location>
</feature>
<feature type="region of interest" description="Disordered" evidence="2">
    <location>
        <begin position="2514"/>
        <end position="2537"/>
    </location>
</feature>